<dbReference type="EMBL" id="CAJHJT010000001">
    <property type="protein sequence ID" value="CAD6996272.1"/>
    <property type="molecule type" value="Genomic_DNA"/>
</dbReference>
<gene>
    <name evidence="1" type="ORF">CCAP1982_LOCUS4955</name>
</gene>
<reference evidence="1" key="1">
    <citation type="submission" date="2020-11" db="EMBL/GenBank/DDBJ databases">
        <authorList>
            <person name="Whitehead M."/>
        </authorList>
    </citation>
    <scope>NUCLEOTIDE SEQUENCE</scope>
    <source>
        <strain evidence="1">EGII</strain>
    </source>
</reference>
<evidence type="ECO:0000313" key="2">
    <source>
        <dbReference type="Proteomes" id="UP000606786"/>
    </source>
</evidence>
<proteinExistence type="predicted"/>
<organism evidence="1 2">
    <name type="scientific">Ceratitis capitata</name>
    <name type="common">Mediterranean fruit fly</name>
    <name type="synonym">Tephritis capitata</name>
    <dbReference type="NCBI Taxonomy" id="7213"/>
    <lineage>
        <taxon>Eukaryota</taxon>
        <taxon>Metazoa</taxon>
        <taxon>Ecdysozoa</taxon>
        <taxon>Arthropoda</taxon>
        <taxon>Hexapoda</taxon>
        <taxon>Insecta</taxon>
        <taxon>Pterygota</taxon>
        <taxon>Neoptera</taxon>
        <taxon>Endopterygota</taxon>
        <taxon>Diptera</taxon>
        <taxon>Brachycera</taxon>
        <taxon>Muscomorpha</taxon>
        <taxon>Tephritoidea</taxon>
        <taxon>Tephritidae</taxon>
        <taxon>Ceratitis</taxon>
        <taxon>Ceratitis</taxon>
    </lineage>
</organism>
<dbReference type="AlphaFoldDB" id="A0A811UAI9"/>
<sequence>MFLTSSQRTVQSATCDIDNYNPKQVHCSVELVTSTDLKLDFTLHIGVTRPVTKPTTLVNTGDRYFGSHIFIRFQLDAIIGIVKDVKEESTQSLL</sequence>
<accession>A0A811UAI9</accession>
<keyword evidence="2" id="KW-1185">Reference proteome</keyword>
<comment type="caution">
    <text evidence="1">The sequence shown here is derived from an EMBL/GenBank/DDBJ whole genome shotgun (WGS) entry which is preliminary data.</text>
</comment>
<name>A0A811UAI9_CERCA</name>
<protein>
    <submittedName>
        <fullName evidence="1">(Mediterranean fruit fly) hypothetical protein</fullName>
    </submittedName>
</protein>
<evidence type="ECO:0000313" key="1">
    <source>
        <dbReference type="EMBL" id="CAD6996272.1"/>
    </source>
</evidence>
<dbReference type="Proteomes" id="UP000606786">
    <property type="component" value="Unassembled WGS sequence"/>
</dbReference>